<feature type="compositionally biased region" description="Low complexity" evidence="2">
    <location>
        <begin position="894"/>
        <end position="905"/>
    </location>
</feature>
<dbReference type="GO" id="GO:0000793">
    <property type="term" value="C:condensed chromosome"/>
    <property type="evidence" value="ECO:0007669"/>
    <property type="project" value="TreeGrafter"/>
</dbReference>
<feature type="region of interest" description="Disordered" evidence="2">
    <location>
        <begin position="287"/>
        <end position="313"/>
    </location>
</feature>
<evidence type="ECO:0000256" key="3">
    <source>
        <dbReference type="SAM" id="Phobius"/>
    </source>
</evidence>
<keyword evidence="3" id="KW-0812">Transmembrane</keyword>
<name>A0AAN8IBQ1_TRICO</name>
<feature type="compositionally biased region" description="Basic and acidic residues" evidence="2">
    <location>
        <begin position="861"/>
        <end position="890"/>
    </location>
</feature>
<dbReference type="GO" id="GO:0000796">
    <property type="term" value="C:condensin complex"/>
    <property type="evidence" value="ECO:0007669"/>
    <property type="project" value="TreeGrafter"/>
</dbReference>
<keyword evidence="3" id="KW-1133">Transmembrane helix</keyword>
<dbReference type="GO" id="GO:0007076">
    <property type="term" value="P:mitotic chromosome condensation"/>
    <property type="evidence" value="ECO:0007669"/>
    <property type="project" value="TreeGrafter"/>
</dbReference>
<feature type="compositionally biased region" description="Polar residues" evidence="2">
    <location>
        <begin position="965"/>
        <end position="979"/>
    </location>
</feature>
<organism evidence="4 5">
    <name type="scientific">Trichostrongylus colubriformis</name>
    <name type="common">Black scour worm</name>
    <dbReference type="NCBI Taxonomy" id="6319"/>
    <lineage>
        <taxon>Eukaryota</taxon>
        <taxon>Metazoa</taxon>
        <taxon>Ecdysozoa</taxon>
        <taxon>Nematoda</taxon>
        <taxon>Chromadorea</taxon>
        <taxon>Rhabditida</taxon>
        <taxon>Rhabditina</taxon>
        <taxon>Rhabditomorpha</taxon>
        <taxon>Strongyloidea</taxon>
        <taxon>Trichostrongylidae</taxon>
        <taxon>Trichostrongylus</taxon>
    </lineage>
</organism>
<feature type="coiled-coil region" evidence="1">
    <location>
        <begin position="2079"/>
        <end position="2158"/>
    </location>
</feature>
<feature type="region of interest" description="Disordered" evidence="2">
    <location>
        <begin position="143"/>
        <end position="163"/>
    </location>
</feature>
<feature type="coiled-coil region" evidence="1">
    <location>
        <begin position="1569"/>
        <end position="1715"/>
    </location>
</feature>
<keyword evidence="1" id="KW-0175">Coiled coil</keyword>
<feature type="region of interest" description="Disordered" evidence="2">
    <location>
        <begin position="961"/>
        <end position="1001"/>
    </location>
</feature>
<proteinExistence type="predicted"/>
<dbReference type="PANTHER" id="PTHR43941">
    <property type="entry name" value="STRUCTURAL MAINTENANCE OF CHROMOSOMES PROTEIN 2"/>
    <property type="match status" value="1"/>
</dbReference>
<feature type="coiled-coil region" evidence="1">
    <location>
        <begin position="1105"/>
        <end position="1132"/>
    </location>
</feature>
<feature type="compositionally biased region" description="Polar residues" evidence="2">
    <location>
        <begin position="1272"/>
        <end position="1287"/>
    </location>
</feature>
<feature type="region of interest" description="Disordered" evidence="2">
    <location>
        <begin position="2245"/>
        <end position="2266"/>
    </location>
</feature>
<feature type="compositionally biased region" description="Basic and acidic residues" evidence="2">
    <location>
        <begin position="80"/>
        <end position="89"/>
    </location>
</feature>
<sequence>MSFRSVKFSNRLCPRMSFYDGGDTASAFTALAASRLRIELAILAAKLATRQADVDALFRANAELAHTNVRLQNELEEVEERTTATDESPRIQQLQAELSESRSSEERLRRQLDEVRCILNETEQKLEEFERDRTGQLIETRYQAPEEHEASMQMQSSASTSMEDSAKDSVELREEVERMQAVEKMLNERIMCLEDQLLELEEKYQEVEEELIDEKKKVEAFEAEKQSTAREVEVADVSIQSTSGEGGSQWDYSDRADSAIESDLQQQLEAARDEVLRLQKELEESRKQQVEASAEDGWGLEASSSAQDASEVSRLKEELEEVRKQLADKARVQIEHETCEIERHVREKARIESELSTVRMELERMRQLLKEKDHSLAVEDKPEEEWGWGDAQPQGSDEITALRERLSQMETVERQQEETIRKQEAKINALEEELSTADTCREELEDATQQVNELQRELREMKKQAQVQSEEQQRLTARITELETKNENAWGDEWDTTTDKNDEGRQALEQSRSEAYEKIAELELQIEQKVCALVDAEKELTLLRERLETIGTEKLGTQTTTESTSDEQSSRNVRLFCLPMTESELEEERQRREEAEALAENLRRVAVTLRTQIDDLQGKLLLETESVEEKQAQLAHLSAENERLRTAIASRTELVQAEHQRSESEMETLCEERRRIQDELSSAENEKIRLEEQLMASEMKCDDLKIELQLQKAHITELTEMYETARKSCEDAQAALQTVEAEKSTLVERLAEAENELEKVKVQLHAWLTQDKKVSQRSAIEEKENVSRWEQLERILGEVRRELEEKELQNTLLKDSEARLLDSVDEFGLQAEKYQQEAERLQSVVNQLEKERMELEEKITEMQESQDRLGEAEEKVRAMEREQEQLEKRLAHQSTSTASSSTCSARELSIANSQLETLTAERDDLRSRLENAESRLRVSNQEKQAISRSYEQLRARLVARRQKLSHSGDTSSRPSSATISEEDLSESCRRSDEPAPSSSRAYVPRQDILAETHNYREVISVFIEDVQRFLDVQECNHVTVAAIIESFDSNYTADNASRMGKKKAPLKKCVSEKLDAGDALTQHECKETIPPDDASALRLQIDQMREHSRRLIAEYNKKLEALRHENFQLTEEIQHSRTLIESFKSKSQEQPKDHMKMSGELGEDELKYDCASEELQRITSYNKQSVALIASLGAEIPNFKLKRSRIVDNAKRYVALDEEIYNNLINACIAASKVVGRGDEEEQSVIEILFDEVVGKDRNVDYLTPNDEDSDSNSAAVEWTTASSSEPWDNDGESKPKMANLLQKQQELNELLISERSNYEEKLSSLRSIMDVEREKSDALQVSFVELNRKHAEVVAELQRMQGMYSGVVDELEAERSENGKLSTLARNAELETNQIKELARSIEDERSHLRLENIKLVEKVQNLESDVSQLQANESDCKQRYEELAQRYKSLEASILKEREEFTKQIEVLQKTLEDDSESNDSDVVTLKETLESERNQLSALKESYDILKQQNEEKCKELFQVTSDLSLVKEQLEEAGTRIDGLKTAHDLAAMELAAVQENNVILATKLRDVEEIIKSTEQDLEETRRAYAREKEEVDHYKAINQHLEKRLEELDTAANEVTAVREQLKFVESELAESIQQNSHLHSKIADYESTVSKLSEELSSKMQQITVLERAICDVENSSAEIREQSAKEVAKLKEDLTEANALVDKLSCQLEQDSRAIPIEEYEKQMTAAQGCFKVSEDNLKSVTEERDRVIDELNKAKEQLHEMEHDLSEALERCESLTIEFAAEKKKLEDQLETARTAEDSLVKELWKAEEESATRDRLQEQMQEKLTTLLDKSQALSAELLELETQKGEILKEKESVAEENTALQKEVQSIRNDLAAACCQRDELLAKFSDLGVANKELEDRLLSLQSVKERCTSLEAALEMSKKCVDEADTLRKELVSRDGEIDLLRSRTQVMEEELLVVGAEAENLREQVESLTQAVSDRDSSIARCETELACLQMQLRERQERDTVIQLQSSVELKRSEETVYHLRDDNVRLERELFLSHEQLECAKSEIVALQQALDRSDAIALTSRNDNQRLVEELERALFEKEQTLIMAGEGREAAARVIALERSISTLKSEYDEKMKQALEDLDSSEQRLRHLKDTAEQACVQRDESVRRSRNEKSTLYDELSSQRSMLDRILAEKDALLAQVTALNGQLDERTNRLRQAGEAKMDTTLRIVELESQIAALLRGRDTIVEQDGSNDQNPEENSCNELSADQSPLRMVPTEHVAVQIENEEEHAMIERLRTDLQRAEQRIAELEEFERSVGDNHRLLPEASHSSEHVAGFEWPHHFISASSPLPSLVTLLSRRLNALRHRPSRAVLPYFRYAMAAYAVALHIMLIHCWVFSVCP</sequence>
<feature type="region of interest" description="Disordered" evidence="2">
    <location>
        <begin position="861"/>
        <end position="905"/>
    </location>
</feature>
<feature type="coiled-coil region" evidence="1">
    <location>
        <begin position="1746"/>
        <end position="1882"/>
    </location>
</feature>
<feature type="coiled-coil region" evidence="1">
    <location>
        <begin position="399"/>
        <end position="553"/>
    </location>
</feature>
<evidence type="ECO:0000256" key="1">
    <source>
        <dbReference type="SAM" id="Coils"/>
    </source>
</evidence>
<feature type="compositionally biased region" description="Low complexity" evidence="2">
    <location>
        <begin position="151"/>
        <end position="162"/>
    </location>
</feature>
<comment type="caution">
    <text evidence="4">The sequence shown here is derived from an EMBL/GenBank/DDBJ whole genome shotgun (WGS) entry which is preliminary data.</text>
</comment>
<gene>
    <name evidence="4" type="ORF">GCK32_005058</name>
</gene>
<dbReference type="Proteomes" id="UP001331761">
    <property type="component" value="Unassembled WGS sequence"/>
</dbReference>
<evidence type="ECO:0000313" key="5">
    <source>
        <dbReference type="Proteomes" id="UP001331761"/>
    </source>
</evidence>
<feature type="transmembrane region" description="Helical" evidence="3">
    <location>
        <begin position="2375"/>
        <end position="2395"/>
    </location>
</feature>
<feature type="region of interest" description="Disordered" evidence="2">
    <location>
        <begin position="76"/>
        <end position="105"/>
    </location>
</feature>
<protein>
    <submittedName>
        <fullName evidence="4">Uncharacterized protein</fullName>
    </submittedName>
</protein>
<dbReference type="Gene3D" id="1.10.287.1490">
    <property type="match status" value="1"/>
</dbReference>
<feature type="coiled-coil region" evidence="1">
    <location>
        <begin position="2283"/>
        <end position="2310"/>
    </location>
</feature>
<dbReference type="GO" id="GO:0000785">
    <property type="term" value="C:chromatin"/>
    <property type="evidence" value="ECO:0007669"/>
    <property type="project" value="TreeGrafter"/>
</dbReference>
<feature type="region of interest" description="Disordered" evidence="2">
    <location>
        <begin position="1263"/>
        <end position="1294"/>
    </location>
</feature>
<evidence type="ECO:0000256" key="2">
    <source>
        <dbReference type="SAM" id="MobiDB-lite"/>
    </source>
</evidence>
<accession>A0AAN8IBQ1</accession>
<dbReference type="PANTHER" id="PTHR43941:SF1">
    <property type="entry name" value="STRUCTURAL MAINTENANCE OF CHROMOSOMES PROTEIN 2"/>
    <property type="match status" value="1"/>
</dbReference>
<dbReference type="EMBL" id="WIXE01021490">
    <property type="protein sequence ID" value="KAK5968339.1"/>
    <property type="molecule type" value="Genomic_DNA"/>
</dbReference>
<keyword evidence="5" id="KW-1185">Reference proteome</keyword>
<evidence type="ECO:0000313" key="4">
    <source>
        <dbReference type="EMBL" id="KAK5968339.1"/>
    </source>
</evidence>
<dbReference type="GO" id="GO:0003682">
    <property type="term" value="F:chromatin binding"/>
    <property type="evidence" value="ECO:0007669"/>
    <property type="project" value="TreeGrafter"/>
</dbReference>
<keyword evidence="3" id="KW-0472">Membrane</keyword>
<reference evidence="4 5" key="1">
    <citation type="submission" date="2019-10" db="EMBL/GenBank/DDBJ databases">
        <title>Assembly and Annotation for the nematode Trichostrongylus colubriformis.</title>
        <authorList>
            <person name="Martin J."/>
        </authorList>
    </citation>
    <scope>NUCLEOTIDE SEQUENCE [LARGE SCALE GENOMIC DNA]</scope>
    <source>
        <strain evidence="4">G859</strain>
        <tissue evidence="4">Whole worm</tissue>
    </source>
</reference>
<feature type="coiled-coil region" evidence="1">
    <location>
        <begin position="1386"/>
        <end position="1519"/>
    </location>
</feature>
<feature type="compositionally biased region" description="Polar residues" evidence="2">
    <location>
        <begin position="2247"/>
        <end position="2266"/>
    </location>
</feature>
<feature type="coiled-coil region" evidence="1">
    <location>
        <begin position="1994"/>
        <end position="2046"/>
    </location>
</feature>